<dbReference type="OrthoDB" id="2831558at2759"/>
<keyword evidence="3" id="KW-1185">Reference proteome</keyword>
<evidence type="ECO:0000256" key="1">
    <source>
        <dbReference type="SAM" id="MobiDB-lite"/>
    </source>
</evidence>
<name>A0A9P7G620_9AGAR</name>
<dbReference type="AlphaFoldDB" id="A0A9P7G620"/>
<dbReference type="Proteomes" id="UP000775547">
    <property type="component" value="Unassembled WGS sequence"/>
</dbReference>
<dbReference type="InterPro" id="IPR051035">
    <property type="entry name" value="Mito_inheritance_9"/>
</dbReference>
<reference evidence="2" key="1">
    <citation type="submission" date="2020-07" db="EMBL/GenBank/DDBJ databases">
        <authorList>
            <person name="Nieuwenhuis M."/>
            <person name="Van De Peppel L.J.J."/>
        </authorList>
    </citation>
    <scope>NUCLEOTIDE SEQUENCE</scope>
    <source>
        <strain evidence="2">AP01</strain>
        <tissue evidence="2">Mycelium</tissue>
    </source>
</reference>
<protein>
    <submittedName>
        <fullName evidence="2">Uncharacterized protein</fullName>
    </submittedName>
</protein>
<evidence type="ECO:0000313" key="3">
    <source>
        <dbReference type="Proteomes" id="UP000775547"/>
    </source>
</evidence>
<accession>A0A9P7G620</accession>
<dbReference type="EMBL" id="JABCKV010000372">
    <property type="protein sequence ID" value="KAG5641172.1"/>
    <property type="molecule type" value="Genomic_DNA"/>
</dbReference>
<feature type="region of interest" description="Disordered" evidence="1">
    <location>
        <begin position="144"/>
        <end position="171"/>
    </location>
</feature>
<evidence type="ECO:0000313" key="2">
    <source>
        <dbReference type="EMBL" id="KAG5641172.1"/>
    </source>
</evidence>
<proteinExistence type="predicted"/>
<reference evidence="2" key="2">
    <citation type="submission" date="2021-10" db="EMBL/GenBank/DDBJ databases">
        <title>Phylogenomics reveals ancestral predisposition of the termite-cultivated fungus Termitomyces towards a domesticated lifestyle.</title>
        <authorList>
            <person name="Auxier B."/>
            <person name="Grum-Grzhimaylo A."/>
            <person name="Cardenas M.E."/>
            <person name="Lodge J.D."/>
            <person name="Laessoe T."/>
            <person name="Pedersen O."/>
            <person name="Smith M.E."/>
            <person name="Kuyper T.W."/>
            <person name="Franco-Molano E.A."/>
            <person name="Baroni T.J."/>
            <person name="Aanen D.K."/>
        </authorList>
    </citation>
    <scope>NUCLEOTIDE SEQUENCE</scope>
    <source>
        <strain evidence="2">AP01</strain>
        <tissue evidence="2">Mycelium</tissue>
    </source>
</reference>
<dbReference type="PANTHER" id="PTHR36091:SF1">
    <property type="entry name" value="ALTERED INHERITANCE OF MITOCHONDRIA PROTEIN 9, MITOCHONDRIAL"/>
    <property type="match status" value="1"/>
</dbReference>
<sequence length="319" mass="36112">MRFVRLSRLSIPEVYDYSPSSDNAAKTEYIFMQFMRGPKLSDVWLELKEPDIISVLRQPAQLETRMMSIAFPAGGSLYYTNDLEKSAGNHVRHSLPFLSLNFLELIETTDENVKAAPVAAARKELAYLGGSVDRYYPSSVKEESLMGTRSSHRRTTSRISSATFSAHPRSSPRTQPFIIPVSVILISSRATSSCRSRQTLEELKIVGLLDWQHASILPPFLMADVPGRLQNYDDPVSEALIPPSLPANMDELDESEQSHGMELYHRRLVHFHYVKNTEQYNKLHHDALSDAVSIFRSSWWGCRCPVHISLRCGDLCNPQ</sequence>
<gene>
    <name evidence="2" type="ORF">DXG03_005860</name>
</gene>
<dbReference type="GO" id="GO:0005739">
    <property type="term" value="C:mitochondrion"/>
    <property type="evidence" value="ECO:0007669"/>
    <property type="project" value="TreeGrafter"/>
</dbReference>
<comment type="caution">
    <text evidence="2">The sequence shown here is derived from an EMBL/GenBank/DDBJ whole genome shotgun (WGS) entry which is preliminary data.</text>
</comment>
<organism evidence="2 3">
    <name type="scientific">Asterophora parasitica</name>
    <dbReference type="NCBI Taxonomy" id="117018"/>
    <lineage>
        <taxon>Eukaryota</taxon>
        <taxon>Fungi</taxon>
        <taxon>Dikarya</taxon>
        <taxon>Basidiomycota</taxon>
        <taxon>Agaricomycotina</taxon>
        <taxon>Agaricomycetes</taxon>
        <taxon>Agaricomycetidae</taxon>
        <taxon>Agaricales</taxon>
        <taxon>Tricholomatineae</taxon>
        <taxon>Lyophyllaceae</taxon>
        <taxon>Asterophora</taxon>
    </lineage>
</organism>
<dbReference type="PANTHER" id="PTHR36091">
    <property type="entry name" value="ALTERED INHERITANCE OF MITOCHONDRIA PROTEIN 9, MITOCHONDRIAL"/>
    <property type="match status" value="1"/>
</dbReference>